<comment type="caution">
    <text evidence="2">The sequence shown here is derived from an EMBL/GenBank/DDBJ whole genome shotgun (WGS) entry which is preliminary data.</text>
</comment>
<dbReference type="InterPro" id="IPR014710">
    <property type="entry name" value="RmlC-like_jellyroll"/>
</dbReference>
<dbReference type="EMBL" id="BAABBE010000008">
    <property type="protein sequence ID" value="GAA3642562.1"/>
    <property type="molecule type" value="Genomic_DNA"/>
</dbReference>
<name>A0ABP7AYG3_9PSEU</name>
<sequence length="180" mass="19233">MTTGSILPAGHGRTLTSAAVQVTFKITSPHTTVGSLFELVVPPGFDVGAHLHVRAEEFFYVLEGEADMFAFTPVDRTDGDWRTWRCADGRQVVRGGPGAVLHVPPGCPHAFANPGPGPARLLFGSAPPPDHERYFEELFELLANDGPVAPGAVKAVRERYDIRQLTPLRAPGIRVGAAGS</sequence>
<dbReference type="Gene3D" id="2.60.120.10">
    <property type="entry name" value="Jelly Rolls"/>
    <property type="match status" value="1"/>
</dbReference>
<accession>A0ABP7AYG3</accession>
<dbReference type="PANTHER" id="PTHR36440">
    <property type="entry name" value="PUTATIVE (AFU_ORTHOLOGUE AFUA_8G07350)-RELATED"/>
    <property type="match status" value="1"/>
</dbReference>
<dbReference type="InterPro" id="IPR006045">
    <property type="entry name" value="Cupin_1"/>
</dbReference>
<keyword evidence="3" id="KW-1185">Reference proteome</keyword>
<evidence type="ECO:0000313" key="3">
    <source>
        <dbReference type="Proteomes" id="UP001500711"/>
    </source>
</evidence>
<dbReference type="Proteomes" id="UP001500711">
    <property type="component" value="Unassembled WGS sequence"/>
</dbReference>
<dbReference type="PANTHER" id="PTHR36440:SF1">
    <property type="entry name" value="PUTATIVE (AFU_ORTHOLOGUE AFUA_8G07350)-RELATED"/>
    <property type="match status" value="1"/>
</dbReference>
<reference evidence="3" key="1">
    <citation type="journal article" date="2019" name="Int. J. Syst. Evol. Microbiol.">
        <title>The Global Catalogue of Microorganisms (GCM) 10K type strain sequencing project: providing services to taxonomists for standard genome sequencing and annotation.</title>
        <authorList>
            <consortium name="The Broad Institute Genomics Platform"/>
            <consortium name="The Broad Institute Genome Sequencing Center for Infectious Disease"/>
            <person name="Wu L."/>
            <person name="Ma J."/>
        </authorList>
    </citation>
    <scope>NUCLEOTIDE SEQUENCE [LARGE SCALE GENOMIC DNA]</scope>
    <source>
        <strain evidence="3">JCM 17494</strain>
    </source>
</reference>
<dbReference type="Pfam" id="PF00190">
    <property type="entry name" value="Cupin_1"/>
    <property type="match status" value="1"/>
</dbReference>
<feature type="domain" description="Cupin type-1" evidence="1">
    <location>
        <begin position="31"/>
        <end position="128"/>
    </location>
</feature>
<protein>
    <submittedName>
        <fullName evidence="2">Cupin domain-containing protein</fullName>
    </submittedName>
</protein>
<proteinExistence type="predicted"/>
<dbReference type="SUPFAM" id="SSF51182">
    <property type="entry name" value="RmlC-like cupins"/>
    <property type="match status" value="1"/>
</dbReference>
<evidence type="ECO:0000259" key="1">
    <source>
        <dbReference type="Pfam" id="PF00190"/>
    </source>
</evidence>
<organism evidence="2 3">
    <name type="scientific">Lentzea roselyniae</name>
    <dbReference type="NCBI Taxonomy" id="531940"/>
    <lineage>
        <taxon>Bacteria</taxon>
        <taxon>Bacillati</taxon>
        <taxon>Actinomycetota</taxon>
        <taxon>Actinomycetes</taxon>
        <taxon>Pseudonocardiales</taxon>
        <taxon>Pseudonocardiaceae</taxon>
        <taxon>Lentzea</taxon>
    </lineage>
</organism>
<dbReference type="RefSeq" id="WP_346130664.1">
    <property type="nucleotide sequence ID" value="NZ_BAABBE010000008.1"/>
</dbReference>
<evidence type="ECO:0000313" key="2">
    <source>
        <dbReference type="EMBL" id="GAA3642562.1"/>
    </source>
</evidence>
<dbReference type="InterPro" id="IPR053146">
    <property type="entry name" value="QDO-like"/>
</dbReference>
<gene>
    <name evidence="2" type="ORF">GCM10022267_31460</name>
</gene>
<dbReference type="InterPro" id="IPR011051">
    <property type="entry name" value="RmlC_Cupin_sf"/>
</dbReference>